<dbReference type="PANTHER" id="PTHR43649">
    <property type="entry name" value="ARABINOSE-BINDING PROTEIN-RELATED"/>
    <property type="match status" value="1"/>
</dbReference>
<evidence type="ECO:0000259" key="3">
    <source>
        <dbReference type="Pfam" id="PF12010"/>
    </source>
</evidence>
<protein>
    <submittedName>
        <fullName evidence="4">ABC transporter substrate-binding protein</fullName>
    </submittedName>
</protein>
<accession>A0ABV9FHR4</accession>
<evidence type="ECO:0000256" key="2">
    <source>
        <dbReference type="SAM" id="SignalP"/>
    </source>
</evidence>
<name>A0ABV9FHR4_9BACL</name>
<reference evidence="5" key="1">
    <citation type="journal article" date="2019" name="Int. J. Syst. Evol. Microbiol.">
        <title>The Global Catalogue of Microorganisms (GCM) 10K type strain sequencing project: providing services to taxonomists for standard genome sequencing and annotation.</title>
        <authorList>
            <consortium name="The Broad Institute Genomics Platform"/>
            <consortium name="The Broad Institute Genome Sequencing Center for Infectious Disease"/>
            <person name="Wu L."/>
            <person name="Ma J."/>
        </authorList>
    </citation>
    <scope>NUCLEOTIDE SEQUENCE [LARGE SCALE GENOMIC DNA]</scope>
    <source>
        <strain evidence="5">CCUG 49571</strain>
    </source>
</reference>
<dbReference type="PROSITE" id="PS51257">
    <property type="entry name" value="PROKAR_LIPOPROTEIN"/>
    <property type="match status" value="1"/>
</dbReference>
<dbReference type="PANTHER" id="PTHR43649:SF17">
    <property type="entry name" value="ABC TRANSPORTER SOLUTE BINDING PROTEIN-SUGAR TRANSPORT"/>
    <property type="match status" value="1"/>
</dbReference>
<dbReference type="Pfam" id="PF12010">
    <property type="entry name" value="DUF3502"/>
    <property type="match status" value="1"/>
</dbReference>
<feature type="domain" description="DUF3502" evidence="3">
    <location>
        <begin position="438"/>
        <end position="505"/>
    </location>
</feature>
<proteinExistence type="predicted"/>
<sequence>MRNGKTHRLRGLLALSIVLAMALAGCSSESPAASESQAGSTPPASSGASASGTASGSEELEPVELIWYYPQAPVPADLQAVNDALNKITQERINATIKLQPVIYDNYATKLNTIVAANEAIDIIWTATWLFEWVPNQKKGVFQPLNELLESHGKKLFDIMPEKFWNDVKLDGQIYGVPGYQIAARQPSFVIQKRFADKYNLDPSTIKKPEDLEPFLKQVKAGEPDIVPFGIAQSWYDELLWGYDPFISVKQNDPNHQVITSVQSEEYKQYVTLMRSWYTQDLINKDAATAGDITAVISKGDVAAWYDYTGKPGSETDFKNRTGGHDVIMIPLSQPYFTGSASTMNAISRTSKNPERAMMFLELVNTDKEVYNLLSYGLEGKHYTKLDGEFIKVNPEAGYTIGSDWVFGNTMNGYLMEGTPADKYEQTKKVNDEAIVSPYYGFIFNTDPVKTELANVEAVNEEYSPGLDSGTVDPEKILPTYLDKQLKAGADRIAAEKQKQLDEWLEANGKK</sequence>
<feature type="region of interest" description="Disordered" evidence="1">
    <location>
        <begin position="30"/>
        <end position="55"/>
    </location>
</feature>
<feature type="signal peptide" evidence="2">
    <location>
        <begin position="1"/>
        <end position="32"/>
    </location>
</feature>
<organism evidence="4 5">
    <name type="scientific">Cohnella hongkongensis</name>
    <dbReference type="NCBI Taxonomy" id="178337"/>
    <lineage>
        <taxon>Bacteria</taxon>
        <taxon>Bacillati</taxon>
        <taxon>Bacillota</taxon>
        <taxon>Bacilli</taxon>
        <taxon>Bacillales</taxon>
        <taxon>Paenibacillaceae</taxon>
        <taxon>Cohnella</taxon>
    </lineage>
</organism>
<dbReference type="InterPro" id="IPR050490">
    <property type="entry name" value="Bact_solute-bd_prot1"/>
</dbReference>
<dbReference type="RefSeq" id="WP_378100200.1">
    <property type="nucleotide sequence ID" value="NZ_JBHSEP010000019.1"/>
</dbReference>
<comment type="caution">
    <text evidence="4">The sequence shown here is derived from an EMBL/GenBank/DDBJ whole genome shotgun (WGS) entry which is preliminary data.</text>
</comment>
<gene>
    <name evidence="4" type="ORF">ACFO3S_21290</name>
</gene>
<evidence type="ECO:0000313" key="4">
    <source>
        <dbReference type="EMBL" id="MFC4600793.1"/>
    </source>
</evidence>
<dbReference type="EMBL" id="JBHSEP010000019">
    <property type="protein sequence ID" value="MFC4600793.1"/>
    <property type="molecule type" value="Genomic_DNA"/>
</dbReference>
<evidence type="ECO:0000256" key="1">
    <source>
        <dbReference type="SAM" id="MobiDB-lite"/>
    </source>
</evidence>
<dbReference type="SUPFAM" id="SSF53850">
    <property type="entry name" value="Periplasmic binding protein-like II"/>
    <property type="match status" value="1"/>
</dbReference>
<dbReference type="Gene3D" id="3.40.190.10">
    <property type="entry name" value="Periplasmic binding protein-like II"/>
    <property type="match status" value="1"/>
</dbReference>
<feature type="chain" id="PRO_5046752717" evidence="2">
    <location>
        <begin position="33"/>
        <end position="511"/>
    </location>
</feature>
<dbReference type="InterPro" id="IPR022627">
    <property type="entry name" value="DUF3502"/>
</dbReference>
<keyword evidence="2" id="KW-0732">Signal</keyword>
<keyword evidence="5" id="KW-1185">Reference proteome</keyword>
<evidence type="ECO:0000313" key="5">
    <source>
        <dbReference type="Proteomes" id="UP001596028"/>
    </source>
</evidence>
<dbReference type="Proteomes" id="UP001596028">
    <property type="component" value="Unassembled WGS sequence"/>
</dbReference>